<name>A0ABC8M513_ERUVS</name>
<evidence type="ECO:0000313" key="2">
    <source>
        <dbReference type="Proteomes" id="UP001642260"/>
    </source>
</evidence>
<dbReference type="AlphaFoldDB" id="A0ABC8M513"/>
<reference evidence="1 2" key="1">
    <citation type="submission" date="2022-03" db="EMBL/GenBank/DDBJ databases">
        <authorList>
            <person name="Macdonald S."/>
            <person name="Ahmed S."/>
            <person name="Newling K."/>
        </authorList>
    </citation>
    <scope>NUCLEOTIDE SEQUENCE [LARGE SCALE GENOMIC DNA]</scope>
</reference>
<keyword evidence="2" id="KW-1185">Reference proteome</keyword>
<comment type="caution">
    <text evidence="1">The sequence shown here is derived from an EMBL/GenBank/DDBJ whole genome shotgun (WGS) entry which is preliminary data.</text>
</comment>
<dbReference type="Proteomes" id="UP001642260">
    <property type="component" value="Unassembled WGS sequence"/>
</dbReference>
<evidence type="ECO:0000313" key="1">
    <source>
        <dbReference type="EMBL" id="CAH8391268.1"/>
    </source>
</evidence>
<gene>
    <name evidence="1" type="ORF">ERUC_LOCUS43751</name>
</gene>
<protein>
    <submittedName>
        <fullName evidence="1">Uncharacterized protein</fullName>
    </submittedName>
</protein>
<proteinExistence type="predicted"/>
<sequence>MTVLMLPELQVDELKVAKATPKEKALNFVCAMFKNPQAVLQDSWHMKVEEKKRLQVTLQSACQLHEYANEHYQSVGVSKYAQLLNEQYGMMHFIILFYHQ</sequence>
<organism evidence="1 2">
    <name type="scientific">Eruca vesicaria subsp. sativa</name>
    <name type="common">Garden rocket</name>
    <name type="synonym">Eruca sativa</name>
    <dbReference type="NCBI Taxonomy" id="29727"/>
    <lineage>
        <taxon>Eukaryota</taxon>
        <taxon>Viridiplantae</taxon>
        <taxon>Streptophyta</taxon>
        <taxon>Embryophyta</taxon>
        <taxon>Tracheophyta</taxon>
        <taxon>Spermatophyta</taxon>
        <taxon>Magnoliopsida</taxon>
        <taxon>eudicotyledons</taxon>
        <taxon>Gunneridae</taxon>
        <taxon>Pentapetalae</taxon>
        <taxon>rosids</taxon>
        <taxon>malvids</taxon>
        <taxon>Brassicales</taxon>
        <taxon>Brassicaceae</taxon>
        <taxon>Brassiceae</taxon>
        <taxon>Eruca</taxon>
    </lineage>
</organism>
<accession>A0ABC8M513</accession>
<dbReference type="EMBL" id="CAKOAT010937376">
    <property type="protein sequence ID" value="CAH8391268.1"/>
    <property type="molecule type" value="Genomic_DNA"/>
</dbReference>